<evidence type="ECO:0000256" key="5">
    <source>
        <dbReference type="ARBA" id="ARBA00023136"/>
    </source>
</evidence>
<evidence type="ECO:0000313" key="8">
    <source>
        <dbReference type="Proteomes" id="UP000002384"/>
    </source>
</evidence>
<evidence type="ECO:0000256" key="2">
    <source>
        <dbReference type="ARBA" id="ARBA00022448"/>
    </source>
</evidence>
<name>B7KKM4_GLOC7</name>
<dbReference type="RefSeq" id="WP_015955942.1">
    <property type="nucleotide sequence ID" value="NC_011729.1"/>
</dbReference>
<gene>
    <name evidence="7" type="ordered locus">PCC7424_3983</name>
</gene>
<feature type="transmembrane region" description="Helical" evidence="6">
    <location>
        <begin position="355"/>
        <end position="376"/>
    </location>
</feature>
<evidence type="ECO:0000313" key="7">
    <source>
        <dbReference type="EMBL" id="ACK72357.1"/>
    </source>
</evidence>
<dbReference type="CDD" id="cd17486">
    <property type="entry name" value="MFS_AmpG_like"/>
    <property type="match status" value="1"/>
</dbReference>
<organism evidence="7 8">
    <name type="scientific">Gloeothece citriformis (strain PCC 7424)</name>
    <name type="common">Cyanothece sp. (strain PCC 7424)</name>
    <dbReference type="NCBI Taxonomy" id="65393"/>
    <lineage>
        <taxon>Bacteria</taxon>
        <taxon>Bacillati</taxon>
        <taxon>Cyanobacteriota</taxon>
        <taxon>Cyanophyceae</taxon>
        <taxon>Oscillatoriophycideae</taxon>
        <taxon>Chroococcales</taxon>
        <taxon>Aphanothecaceae</taxon>
        <taxon>Gloeothece</taxon>
        <taxon>Gloeothece citriformis</taxon>
    </lineage>
</organism>
<evidence type="ECO:0000256" key="4">
    <source>
        <dbReference type="ARBA" id="ARBA00022989"/>
    </source>
</evidence>
<dbReference type="PANTHER" id="PTHR12778:SF10">
    <property type="entry name" value="MAJOR FACILITATOR SUPERFAMILY DOMAIN-CONTAINING PROTEIN 3"/>
    <property type="match status" value="1"/>
</dbReference>
<dbReference type="HOGENOM" id="CLU_029352_1_2_3"/>
<feature type="transmembrane region" description="Helical" evidence="6">
    <location>
        <begin position="223"/>
        <end position="243"/>
    </location>
</feature>
<feature type="transmembrane region" description="Helical" evidence="6">
    <location>
        <begin position="47"/>
        <end position="69"/>
    </location>
</feature>
<dbReference type="PANTHER" id="PTHR12778">
    <property type="entry name" value="SOLUTE CARRIER FAMILY 33 ACETYL-COA TRANSPORTER -RELATED"/>
    <property type="match status" value="1"/>
</dbReference>
<feature type="transmembrane region" description="Helical" evidence="6">
    <location>
        <begin position="319"/>
        <end position="343"/>
    </location>
</feature>
<feature type="transmembrane region" description="Helical" evidence="6">
    <location>
        <begin position="382"/>
        <end position="403"/>
    </location>
</feature>
<feature type="transmembrane region" description="Helical" evidence="6">
    <location>
        <begin position="173"/>
        <end position="193"/>
    </location>
</feature>
<keyword evidence="5 6" id="KW-0472">Membrane</keyword>
<feature type="transmembrane region" description="Helical" evidence="6">
    <location>
        <begin position="263"/>
        <end position="284"/>
    </location>
</feature>
<dbReference type="GO" id="GO:0022857">
    <property type="term" value="F:transmembrane transporter activity"/>
    <property type="evidence" value="ECO:0007669"/>
    <property type="project" value="InterPro"/>
</dbReference>
<keyword evidence="3 6" id="KW-0812">Transmembrane</keyword>
<dbReference type="OrthoDB" id="9787815at2"/>
<protein>
    <submittedName>
        <fullName evidence="7">Major facilitator superfamily MFS_1</fullName>
    </submittedName>
</protein>
<dbReference type="InterPro" id="IPR036259">
    <property type="entry name" value="MFS_trans_sf"/>
</dbReference>
<dbReference type="Pfam" id="PF07690">
    <property type="entry name" value="MFS_1"/>
    <property type="match status" value="1"/>
</dbReference>
<dbReference type="InterPro" id="IPR011701">
    <property type="entry name" value="MFS"/>
</dbReference>
<dbReference type="Proteomes" id="UP000002384">
    <property type="component" value="Chromosome"/>
</dbReference>
<dbReference type="EMBL" id="CP001291">
    <property type="protein sequence ID" value="ACK72357.1"/>
    <property type="molecule type" value="Genomic_DNA"/>
</dbReference>
<dbReference type="NCBIfam" id="TIGR00901">
    <property type="entry name" value="2A0125"/>
    <property type="match status" value="1"/>
</dbReference>
<keyword evidence="8" id="KW-1185">Reference proteome</keyword>
<dbReference type="STRING" id="65393.PCC7424_3983"/>
<accession>B7KKM4</accession>
<feature type="transmembrane region" description="Helical" evidence="6">
    <location>
        <begin position="143"/>
        <end position="167"/>
    </location>
</feature>
<evidence type="ECO:0000256" key="6">
    <source>
        <dbReference type="SAM" id="Phobius"/>
    </source>
</evidence>
<dbReference type="eggNOG" id="COG2814">
    <property type="taxonomic scope" value="Bacteria"/>
</dbReference>
<dbReference type="Gene3D" id="1.20.1250.20">
    <property type="entry name" value="MFS general substrate transporter like domains"/>
    <property type="match status" value="2"/>
</dbReference>
<reference evidence="8" key="1">
    <citation type="journal article" date="2011" name="MBio">
        <title>Novel metabolic attributes of the genus Cyanothece, comprising a group of unicellular nitrogen-fixing Cyanobacteria.</title>
        <authorList>
            <person name="Bandyopadhyay A."/>
            <person name="Elvitigala T."/>
            <person name="Welsh E."/>
            <person name="Stockel J."/>
            <person name="Liberton M."/>
            <person name="Min H."/>
            <person name="Sherman L.A."/>
            <person name="Pakrasi H.B."/>
        </authorList>
    </citation>
    <scope>NUCLEOTIDE SEQUENCE [LARGE SCALE GENOMIC DNA]</scope>
    <source>
        <strain evidence="8">PCC 7424</strain>
    </source>
</reference>
<dbReference type="AlphaFoldDB" id="B7KKM4"/>
<proteinExistence type="predicted"/>
<feature type="transmembrane region" description="Helical" evidence="6">
    <location>
        <begin position="293"/>
        <end position="313"/>
    </location>
</feature>
<feature type="transmembrane region" description="Helical" evidence="6">
    <location>
        <begin position="81"/>
        <end position="100"/>
    </location>
</feature>
<dbReference type="SUPFAM" id="SSF103473">
    <property type="entry name" value="MFS general substrate transporter"/>
    <property type="match status" value="1"/>
</dbReference>
<comment type="subcellular location">
    <subcellularLocation>
        <location evidence="1">Membrane</location>
        <topology evidence="1">Multi-pass membrane protein</topology>
    </subcellularLocation>
</comment>
<dbReference type="FunFam" id="1.20.1250.20:FF:000072">
    <property type="entry name" value="Muropeptide transporter AmpG"/>
    <property type="match status" value="1"/>
</dbReference>
<dbReference type="GO" id="GO:0016020">
    <property type="term" value="C:membrane"/>
    <property type="evidence" value="ECO:0007669"/>
    <property type="project" value="UniProtKB-SubCell"/>
</dbReference>
<evidence type="ECO:0000256" key="3">
    <source>
        <dbReference type="ARBA" id="ARBA00022692"/>
    </source>
</evidence>
<feature type="transmembrane region" description="Helical" evidence="6">
    <location>
        <begin position="106"/>
        <end position="122"/>
    </location>
</feature>
<keyword evidence="2" id="KW-0813">Transport</keyword>
<dbReference type="KEGG" id="cyc:PCC7424_3983"/>
<sequence>MKISPIKVFLNPKMASLMLLGLASGFPYFLTSRTLQAWMTVEQVDLASIGLFSLVALPYSLKFLWSPLLDRYVPPFLDRRRGWLLLTQIGLTVAIALMAFQQPRQSLQLLAINALFIAFLSASQDIAFDAYRTDILEQREMGAGAAIAVLGYRIGLLITGAVALILADRMPWQTVYLCLAGIMALCIIVTILAPKQNLKAHPPASLREAIILPFNEFFHRSGFLKASLILLFIFFYRFGDALINNMATPFLLQTGFTQQDIGAIQGGMGLLATIVGSLLGGAILSQWGINRSLWIFGGLQALSNLAYWGLSLVGKNYPAMILTINIENFCGGIATAGFVAFLMSLCNPRFSATQFALLSSLMAVSRDILVAPAGAIATQIGWPLFFLLSIVAAVPGFILLPFFAPWNKTDKIIDNG</sequence>
<dbReference type="InterPro" id="IPR004752">
    <property type="entry name" value="AmpG_permease/AT-1"/>
</dbReference>
<evidence type="ECO:0000256" key="1">
    <source>
        <dbReference type="ARBA" id="ARBA00004141"/>
    </source>
</evidence>
<keyword evidence="4 6" id="KW-1133">Transmembrane helix</keyword>